<reference evidence="1 2" key="1">
    <citation type="submission" date="2019-03" db="EMBL/GenBank/DDBJ databases">
        <title>Metabolic potential of uncultured bacteria and archaea associated with petroleum seepage in deep-sea sediments.</title>
        <authorList>
            <person name="Dong X."/>
            <person name="Hubert C."/>
        </authorList>
    </citation>
    <scope>NUCLEOTIDE SEQUENCE [LARGE SCALE GENOMIC DNA]</scope>
    <source>
        <strain evidence="1">E44_bin92</strain>
    </source>
</reference>
<dbReference type="AlphaFoldDB" id="A0A523QK67"/>
<gene>
    <name evidence="1" type="ORF">E3J95_02820</name>
</gene>
<dbReference type="Gene3D" id="1.10.1660.10">
    <property type="match status" value="1"/>
</dbReference>
<evidence type="ECO:0008006" key="3">
    <source>
        <dbReference type="Google" id="ProtNLM"/>
    </source>
</evidence>
<accession>A0A523QK67</accession>
<comment type="caution">
    <text evidence="1">The sequence shown here is derived from an EMBL/GenBank/DDBJ whole genome shotgun (WGS) entry which is preliminary data.</text>
</comment>
<organism evidence="1 2">
    <name type="scientific">Aerophobetes bacterium</name>
    <dbReference type="NCBI Taxonomy" id="2030807"/>
    <lineage>
        <taxon>Bacteria</taxon>
        <taxon>Candidatus Aerophobota</taxon>
    </lineage>
</organism>
<evidence type="ECO:0000313" key="1">
    <source>
        <dbReference type="EMBL" id="TES86090.1"/>
    </source>
</evidence>
<protein>
    <recommendedName>
        <fullName evidence="3">HTH merR-type domain-containing protein</fullName>
    </recommendedName>
</protein>
<sequence>MMQTADILEKIDIPRHKLYYLEQKGYIHPQKVPRGELEVREFTQEDFKKIQIIWKYLKQGFKHRIAYEKAMQELGSRQLEFGLQSKNRVG</sequence>
<dbReference type="Proteomes" id="UP000320781">
    <property type="component" value="Unassembled WGS sequence"/>
</dbReference>
<evidence type="ECO:0000313" key="2">
    <source>
        <dbReference type="Proteomes" id="UP000320781"/>
    </source>
</evidence>
<dbReference type="SUPFAM" id="SSF46955">
    <property type="entry name" value="Putative DNA-binding domain"/>
    <property type="match status" value="1"/>
</dbReference>
<proteinExistence type="predicted"/>
<name>A0A523QK67_UNCAE</name>
<dbReference type="EMBL" id="SOKU01000134">
    <property type="protein sequence ID" value="TES86090.1"/>
    <property type="molecule type" value="Genomic_DNA"/>
</dbReference>
<dbReference type="InterPro" id="IPR009061">
    <property type="entry name" value="DNA-bd_dom_put_sf"/>
</dbReference>